<evidence type="ECO:0000256" key="10">
    <source>
        <dbReference type="ARBA" id="ARBA00023204"/>
    </source>
</evidence>
<dbReference type="InterPro" id="IPR000626">
    <property type="entry name" value="Ubiquitin-like_dom"/>
</dbReference>
<evidence type="ECO:0000256" key="11">
    <source>
        <dbReference type="ARBA" id="ARBA00061737"/>
    </source>
</evidence>
<feature type="compositionally biased region" description="Low complexity" evidence="17">
    <location>
        <begin position="639"/>
        <end position="680"/>
    </location>
</feature>
<evidence type="ECO:0000256" key="12">
    <source>
        <dbReference type="ARBA" id="ARBA00072293"/>
    </source>
</evidence>
<evidence type="ECO:0000256" key="7">
    <source>
        <dbReference type="ARBA" id="ARBA00022763"/>
    </source>
</evidence>
<dbReference type="InterPro" id="IPR029071">
    <property type="entry name" value="Ubiquitin-like_domsf"/>
</dbReference>
<evidence type="ECO:0000256" key="1">
    <source>
        <dbReference type="ARBA" id="ARBA00004240"/>
    </source>
</evidence>
<feature type="region of interest" description="Disordered" evidence="17">
    <location>
        <begin position="613"/>
        <end position="681"/>
    </location>
</feature>
<name>A0A7R9AMV7_TIMSH</name>
<dbReference type="FunFam" id="3.10.20.90:FF:000095">
    <property type="entry name" value="Ubiquilin 4"/>
    <property type="match status" value="1"/>
</dbReference>
<keyword evidence="9" id="KW-0832">Ubl conjugation</keyword>
<dbReference type="Pfam" id="PF00240">
    <property type="entry name" value="ubiquitin"/>
    <property type="match status" value="1"/>
</dbReference>
<evidence type="ECO:0000313" key="20">
    <source>
        <dbReference type="EMBL" id="CAD7256627.1"/>
    </source>
</evidence>
<evidence type="ECO:0000256" key="8">
    <source>
        <dbReference type="ARBA" id="ARBA00022824"/>
    </source>
</evidence>
<dbReference type="EMBL" id="OC000243">
    <property type="protein sequence ID" value="CAD7256627.1"/>
    <property type="molecule type" value="Genomic_DNA"/>
</dbReference>
<dbReference type="PANTHER" id="PTHR10677">
    <property type="entry name" value="UBIQUILIN"/>
    <property type="match status" value="1"/>
</dbReference>
<feature type="domain" description="UBA" evidence="18">
    <location>
        <begin position="703"/>
        <end position="747"/>
    </location>
</feature>
<evidence type="ECO:0000256" key="13">
    <source>
        <dbReference type="ARBA" id="ARBA00074668"/>
    </source>
</evidence>
<dbReference type="GO" id="GO:0005783">
    <property type="term" value="C:endoplasmic reticulum"/>
    <property type="evidence" value="ECO:0007669"/>
    <property type="project" value="UniProtKB-SubCell"/>
</dbReference>
<feature type="region of interest" description="Disordered" evidence="17">
    <location>
        <begin position="441"/>
        <end position="501"/>
    </location>
</feature>
<dbReference type="CDD" id="cd01808">
    <property type="entry name" value="Ubl_PLICs"/>
    <property type="match status" value="1"/>
</dbReference>
<dbReference type="SMART" id="SM00727">
    <property type="entry name" value="STI1"/>
    <property type="match status" value="4"/>
</dbReference>
<dbReference type="SMART" id="SM00165">
    <property type="entry name" value="UBA"/>
    <property type="match status" value="1"/>
</dbReference>
<evidence type="ECO:0000256" key="9">
    <source>
        <dbReference type="ARBA" id="ARBA00022843"/>
    </source>
</evidence>
<dbReference type="Gene3D" id="3.10.20.90">
    <property type="entry name" value="Phosphatidylinositol 3-kinase Catalytic Subunit, Chain A, domain 1"/>
    <property type="match status" value="1"/>
</dbReference>
<dbReference type="InterPro" id="IPR006636">
    <property type="entry name" value="STI1_HS-bd"/>
</dbReference>
<feature type="domain" description="Ubiquitin-like" evidence="19">
    <location>
        <begin position="179"/>
        <end position="247"/>
    </location>
</feature>
<comment type="subunit">
    <text evidence="11">Homooligomer. Binds signal sequences of proteins that are targeted to the endoplasmic reticulum. Interacts (via UBA domain) with GJA1 (not ubiquitinated) and with ubiquitin; both compete for the same binding site. Interacts (via UBA domain) with ubiquitin and with polyubiquitin chains. Interacts (via ubiquitin-like domain) with PSMD2 and PSMD4, regulatory subunits of the 26S proteasome. Interacts with ATXN1/SCA1; interaction with ATXN1 inhibits polyubiquitination of UBQLN4 and interferes with PSMD4 binding. Interacts with HERPUD1. Interacts (via ubiquitin-like domain) with UBQLN1 (via UBA domain). Interacts with UBQLN2. Interacts (via STI1 1 and 2 domains) with MAP1LC3A/B/C. Interacts with BAG6. Interacts with MRE11 (when ubiquitinated); interaction with ubiquitinated MRE11 leads to MRE11 removal from chromatin. Interacts with DESI1/POST; leading to nuclear export. Interacts with BCL2A1 and BCL2L10.</text>
</comment>
<dbReference type="SUPFAM" id="SSF46934">
    <property type="entry name" value="UBA-like"/>
    <property type="match status" value="1"/>
</dbReference>
<dbReference type="SUPFAM" id="SSF54236">
    <property type="entry name" value="Ubiquitin-like"/>
    <property type="match status" value="1"/>
</dbReference>
<dbReference type="GO" id="GO:0005829">
    <property type="term" value="C:cytosol"/>
    <property type="evidence" value="ECO:0007669"/>
    <property type="project" value="TreeGrafter"/>
</dbReference>
<evidence type="ECO:0000256" key="15">
    <source>
        <dbReference type="ARBA" id="ARBA00082499"/>
    </source>
</evidence>
<dbReference type="CDD" id="cd14399">
    <property type="entry name" value="UBA_PLICs"/>
    <property type="match status" value="1"/>
</dbReference>
<dbReference type="Gene3D" id="1.10.8.10">
    <property type="entry name" value="DNA helicase RuvA subunit, C-terminal domain"/>
    <property type="match status" value="1"/>
</dbReference>
<feature type="compositionally biased region" description="Gly residues" evidence="17">
    <location>
        <begin position="470"/>
        <end position="482"/>
    </location>
</feature>
<dbReference type="GO" id="GO:0006281">
    <property type="term" value="P:DNA repair"/>
    <property type="evidence" value="ECO:0007669"/>
    <property type="project" value="UniProtKB-KW"/>
</dbReference>
<dbReference type="Pfam" id="PF00627">
    <property type="entry name" value="UBA"/>
    <property type="match status" value="1"/>
</dbReference>
<dbReference type="Pfam" id="PF23195">
    <property type="entry name" value="UBQLN1"/>
    <property type="match status" value="1"/>
</dbReference>
<keyword evidence="6" id="KW-0597">Phosphoprotein</keyword>
<evidence type="ECO:0000259" key="19">
    <source>
        <dbReference type="PROSITE" id="PS50053"/>
    </source>
</evidence>
<evidence type="ECO:0000256" key="6">
    <source>
        <dbReference type="ARBA" id="ARBA00022553"/>
    </source>
</evidence>
<evidence type="ECO:0000259" key="18">
    <source>
        <dbReference type="PROSITE" id="PS50030"/>
    </source>
</evidence>
<sequence length="753" mass="81650">MRKCPRRSVTDGPARISYCERTTLKVAVFVAVHWDKTVSSYGRKVKGQPVCKSPTVSYKNLNAKKQNTRDFNELSWFGEGHEEKPPPVHPTEIRTSISPSSAVELNTTSALANYATEADSESGTRIASGGVLAYTSSEERDADDAYVHDSTTPTERKTIYWKRHYSKMADGQETPKKIITLTVKTPKEKQTVEIEEDASIKDDLVAKKFSAEVDQLCLIFAGKIMKDHENLQNHNIKDGLTVHLVIKTTTRSSDSTSANQPRPPVLIRGTSCYYFCAQLSADVGATPFGLGSLGGLGGLDALGMGSANFMELQQRMQHEILGNPEMMHQILDNPLVQRLMNDPDNMRQLITSNPQMQELMERNPEISHMLNNPDLLRQTMELARNPSMMQELMRNHDRAISNLESIPGGYNALQRMYRDIQEPMLSAASEQFGRNPFAALVDNNGAPVDGNNPQQGQENRTPLPNPWSAAGGGGGSTTGSGETGTPCPTTHNPTGLLNSPGMQSLMQQMMENPQLMQNMLAAPYTQSMLQAFSADPNMASQIINGNPLFADNPALQEQIRMMLPNFLQQMQNPEVHNLMSNPQALGALMQIQQGVEQLRNVAPGLVNSMGLGPLPPFTGTAPPPSSSLGPTAPPSPAGVPVTADPATSPTSPATVVTGTTGVTDAPAATPASTLPAPGGPQQDVFSQFMARMVASMGANSSQAPEERYHMQLEQLTAMGFVNRDANLQALIATFGDINAAVERLLQSRQMSQS</sequence>
<evidence type="ECO:0000256" key="5">
    <source>
        <dbReference type="ARBA" id="ARBA00022499"/>
    </source>
</evidence>
<keyword evidence="7" id="KW-0227">DNA damage</keyword>
<evidence type="ECO:0000256" key="2">
    <source>
        <dbReference type="ARBA" id="ARBA00004286"/>
    </source>
</evidence>
<dbReference type="FunFam" id="1.10.260.100:FF:000001">
    <property type="entry name" value="Ubiquilin 1"/>
    <property type="match status" value="1"/>
</dbReference>
<accession>A0A7R9AMV7</accession>
<feature type="compositionally biased region" description="Pro residues" evidence="17">
    <location>
        <begin position="613"/>
        <end position="637"/>
    </location>
</feature>
<proteinExistence type="predicted"/>
<evidence type="ECO:0000256" key="16">
    <source>
        <dbReference type="ARBA" id="ARBA00082590"/>
    </source>
</evidence>
<organism evidence="20">
    <name type="scientific">Timema shepardi</name>
    <name type="common">Walking stick</name>
    <dbReference type="NCBI Taxonomy" id="629360"/>
    <lineage>
        <taxon>Eukaryota</taxon>
        <taxon>Metazoa</taxon>
        <taxon>Ecdysozoa</taxon>
        <taxon>Arthropoda</taxon>
        <taxon>Hexapoda</taxon>
        <taxon>Insecta</taxon>
        <taxon>Pterygota</taxon>
        <taxon>Neoptera</taxon>
        <taxon>Polyneoptera</taxon>
        <taxon>Phasmatodea</taxon>
        <taxon>Timematodea</taxon>
        <taxon>Timematoidea</taxon>
        <taxon>Timematidae</taxon>
        <taxon>Timema</taxon>
    </lineage>
</organism>
<dbReference type="PROSITE" id="PS50030">
    <property type="entry name" value="UBA"/>
    <property type="match status" value="1"/>
</dbReference>
<reference evidence="20" key="1">
    <citation type="submission" date="2020-11" db="EMBL/GenBank/DDBJ databases">
        <authorList>
            <person name="Tran Van P."/>
        </authorList>
    </citation>
    <scope>NUCLEOTIDE SEQUENCE</scope>
</reference>
<dbReference type="GO" id="GO:0048471">
    <property type="term" value="C:perinuclear region of cytoplasm"/>
    <property type="evidence" value="ECO:0007669"/>
    <property type="project" value="UniProtKB-SubCell"/>
</dbReference>
<dbReference type="SMART" id="SM00213">
    <property type="entry name" value="UBQ"/>
    <property type="match status" value="1"/>
</dbReference>
<evidence type="ECO:0000256" key="14">
    <source>
        <dbReference type="ARBA" id="ARBA00075189"/>
    </source>
</evidence>
<protein>
    <recommendedName>
        <fullName evidence="12">Ubiquilin-4</fullName>
    </recommendedName>
    <alternativeName>
        <fullName evidence="15">Ataxin-1 interacting ubiquitin-like protein</fullName>
    </alternativeName>
    <alternativeName>
        <fullName evidence="16">Ataxin-1 ubiquitin-like-interacting protein A1U</fullName>
    </alternativeName>
    <alternativeName>
        <fullName evidence="14">Connexin43-interacting protein of 75 kDa</fullName>
    </alternativeName>
    <alternativeName>
        <fullName evidence="13">Ubiquilin-like protein</fullName>
    </alternativeName>
</protein>
<dbReference type="InterPro" id="IPR015496">
    <property type="entry name" value="Ubiquilin"/>
</dbReference>
<evidence type="ECO:0000256" key="17">
    <source>
        <dbReference type="SAM" id="MobiDB-lite"/>
    </source>
</evidence>
<gene>
    <name evidence="20" type="ORF">TSIB3V08_LOCUS907</name>
</gene>
<dbReference type="GO" id="GO:0031593">
    <property type="term" value="F:polyubiquitin modification-dependent protein binding"/>
    <property type="evidence" value="ECO:0007669"/>
    <property type="project" value="TreeGrafter"/>
</dbReference>
<dbReference type="FunFam" id="1.10.8.10:FF:000077">
    <property type="entry name" value="Ubiquilin like"/>
    <property type="match status" value="1"/>
</dbReference>
<dbReference type="GO" id="GO:0005694">
    <property type="term" value="C:chromosome"/>
    <property type="evidence" value="ECO:0007669"/>
    <property type="project" value="UniProtKB-SubCell"/>
</dbReference>
<dbReference type="PROSITE" id="PS50053">
    <property type="entry name" value="UBIQUITIN_2"/>
    <property type="match status" value="1"/>
</dbReference>
<dbReference type="InterPro" id="IPR015940">
    <property type="entry name" value="UBA"/>
</dbReference>
<keyword evidence="5" id="KW-1017">Isopeptide bond</keyword>
<dbReference type="PANTHER" id="PTHR10677:SF3">
    <property type="entry name" value="FI07626P-RELATED"/>
    <property type="match status" value="1"/>
</dbReference>
<dbReference type="InterPro" id="IPR009060">
    <property type="entry name" value="UBA-like_sf"/>
</dbReference>
<keyword evidence="10" id="KW-0234">DNA repair</keyword>
<feature type="compositionally biased region" description="Polar residues" evidence="17">
    <location>
        <begin position="451"/>
        <end position="462"/>
    </location>
</feature>
<dbReference type="AlphaFoldDB" id="A0A7R9AMV7"/>
<dbReference type="FunFam" id="1.10.260.100:FF:000003">
    <property type="entry name" value="Ubiquilin 1"/>
    <property type="match status" value="1"/>
</dbReference>
<keyword evidence="8" id="KW-0256">Endoplasmic reticulum</keyword>
<evidence type="ECO:0000256" key="3">
    <source>
        <dbReference type="ARBA" id="ARBA00004556"/>
    </source>
</evidence>
<feature type="compositionally biased region" description="Polar residues" evidence="17">
    <location>
        <begin position="491"/>
        <end position="501"/>
    </location>
</feature>
<comment type="subcellular location">
    <subcellularLocation>
        <location evidence="2">Chromosome</location>
    </subcellularLocation>
    <subcellularLocation>
        <location evidence="3">Cytoplasm</location>
        <location evidence="3">Perinuclear region</location>
    </subcellularLocation>
    <subcellularLocation>
        <location evidence="1">Endoplasmic reticulum</location>
    </subcellularLocation>
</comment>
<dbReference type="GO" id="GO:0006511">
    <property type="term" value="P:ubiquitin-dependent protein catabolic process"/>
    <property type="evidence" value="ECO:0007669"/>
    <property type="project" value="TreeGrafter"/>
</dbReference>
<evidence type="ECO:0000256" key="4">
    <source>
        <dbReference type="ARBA" id="ARBA00022454"/>
    </source>
</evidence>
<keyword evidence="4" id="KW-0158">Chromosome</keyword>
<dbReference type="Gene3D" id="1.10.260.100">
    <property type="match status" value="1"/>
</dbReference>